<feature type="transmembrane region" description="Helical" evidence="5">
    <location>
        <begin position="82"/>
        <end position="101"/>
    </location>
</feature>
<dbReference type="RefSeq" id="WP_101684390.1">
    <property type="nucleotide sequence ID" value="NZ_PJRP01000016.1"/>
</dbReference>
<evidence type="ECO:0000256" key="5">
    <source>
        <dbReference type="SAM" id="Phobius"/>
    </source>
</evidence>
<sequence>MSRILRVAWPVMLDTLGVLVFAVLMALNVDVRIATLAGLVVALAVVGREIAHRRRVAVLQWISLASVVVSSIATWVTSDPRFVMAKPSILFLVIGVVMLRGGWMNRYVPPGIAPRVQPEMTFFGYAWAVLMMVSAALNAVVAIWHPASWPAFIAIYPAVSKGVLFCVQYGVVKAALRRRPAPASSDEAALDGQAAL</sequence>
<dbReference type="PANTHER" id="PTHR36917:SF1">
    <property type="entry name" value="INNER MEMBRANE-SPANNING PROTEIN YCIB"/>
    <property type="match status" value="1"/>
</dbReference>
<feature type="transmembrane region" description="Helical" evidence="5">
    <location>
        <begin position="33"/>
        <end position="51"/>
    </location>
</feature>
<feature type="transmembrane region" description="Helical" evidence="5">
    <location>
        <begin position="58"/>
        <end position="76"/>
    </location>
</feature>
<evidence type="ECO:0000256" key="2">
    <source>
        <dbReference type="ARBA" id="ARBA00022692"/>
    </source>
</evidence>
<dbReference type="Pfam" id="PF04279">
    <property type="entry name" value="IspA"/>
    <property type="match status" value="1"/>
</dbReference>
<dbReference type="EMBL" id="PJRP01000016">
    <property type="protein sequence ID" value="PLP97676.1"/>
    <property type="molecule type" value="Genomic_DNA"/>
</dbReference>
<dbReference type="AlphaFoldDB" id="A0A2N5C627"/>
<dbReference type="Proteomes" id="UP000234341">
    <property type="component" value="Unassembled WGS sequence"/>
</dbReference>
<evidence type="ECO:0000256" key="3">
    <source>
        <dbReference type="ARBA" id="ARBA00022989"/>
    </source>
</evidence>
<keyword evidence="4 5" id="KW-0472">Membrane</keyword>
<keyword evidence="2 5" id="KW-0812">Transmembrane</keyword>
<name>A0A2N5C627_9BURK</name>
<comment type="caution">
    <text evidence="6">The sequence shown here is derived from an EMBL/GenBank/DDBJ whole genome shotgun (WGS) entry which is preliminary data.</text>
</comment>
<proteinExistence type="predicted"/>
<evidence type="ECO:0000256" key="1">
    <source>
        <dbReference type="ARBA" id="ARBA00022475"/>
    </source>
</evidence>
<accession>A0A2N5C627</accession>
<reference evidence="6 7" key="1">
    <citation type="submission" date="2017-12" db="EMBL/GenBank/DDBJ databases">
        <title>Genome sequence of the active heterotrophic nitrifier-denitrifier, Cupriavidus pauculus UM1.</title>
        <authorList>
            <person name="Putonti C."/>
            <person name="Castignetti D."/>
        </authorList>
    </citation>
    <scope>NUCLEOTIDE SEQUENCE [LARGE SCALE GENOMIC DNA]</scope>
    <source>
        <strain evidence="6 7">UM1</strain>
    </source>
</reference>
<keyword evidence="3 5" id="KW-1133">Transmembrane helix</keyword>
<gene>
    <name evidence="6" type="ORF">CYJ10_26355</name>
</gene>
<evidence type="ECO:0000313" key="7">
    <source>
        <dbReference type="Proteomes" id="UP000234341"/>
    </source>
</evidence>
<dbReference type="InterPro" id="IPR006008">
    <property type="entry name" value="YciB"/>
</dbReference>
<protein>
    <submittedName>
        <fullName evidence="6">Intracellular septation protein</fullName>
    </submittedName>
</protein>
<dbReference type="PANTHER" id="PTHR36917">
    <property type="entry name" value="INTRACELLULAR SEPTATION PROTEIN A-RELATED"/>
    <property type="match status" value="1"/>
</dbReference>
<evidence type="ECO:0000256" key="4">
    <source>
        <dbReference type="ARBA" id="ARBA00023136"/>
    </source>
</evidence>
<dbReference type="OrthoDB" id="8964478at2"/>
<keyword evidence="1" id="KW-1003">Cell membrane</keyword>
<evidence type="ECO:0000313" key="6">
    <source>
        <dbReference type="EMBL" id="PLP97676.1"/>
    </source>
</evidence>
<feature type="transmembrane region" description="Helical" evidence="5">
    <location>
        <begin position="151"/>
        <end position="172"/>
    </location>
</feature>
<dbReference type="GO" id="GO:0005886">
    <property type="term" value="C:plasma membrane"/>
    <property type="evidence" value="ECO:0007669"/>
    <property type="project" value="TreeGrafter"/>
</dbReference>
<organism evidence="6 7">
    <name type="scientific">Cupriavidus pauculus</name>
    <dbReference type="NCBI Taxonomy" id="82633"/>
    <lineage>
        <taxon>Bacteria</taxon>
        <taxon>Pseudomonadati</taxon>
        <taxon>Pseudomonadota</taxon>
        <taxon>Betaproteobacteria</taxon>
        <taxon>Burkholderiales</taxon>
        <taxon>Burkholderiaceae</taxon>
        <taxon>Cupriavidus</taxon>
    </lineage>
</organism>
<dbReference type="STRING" id="82633.GCA_000974605_04788"/>
<feature type="transmembrane region" description="Helical" evidence="5">
    <location>
        <begin position="7"/>
        <end position="27"/>
    </location>
</feature>
<feature type="transmembrane region" description="Helical" evidence="5">
    <location>
        <begin position="122"/>
        <end position="145"/>
    </location>
</feature>